<dbReference type="Ensembl" id="ENSSFAT00005051806.1">
    <property type="protein sequence ID" value="ENSSFAP00005050175.1"/>
    <property type="gene ID" value="ENSSFAG00005024219.1"/>
</dbReference>
<proteinExistence type="inferred from homology"/>
<dbReference type="Gene3D" id="2.130.10.10">
    <property type="entry name" value="YVTN repeat-like/Quinoprotein amine dehydrogenase"/>
    <property type="match status" value="2"/>
</dbReference>
<dbReference type="GO" id="GO:0007288">
    <property type="term" value="P:sperm axoneme assembly"/>
    <property type="evidence" value="ECO:0007669"/>
    <property type="project" value="TreeGrafter"/>
</dbReference>
<comment type="subcellular location">
    <subcellularLocation>
        <location evidence="1">Cytoplasm</location>
        <location evidence="1">Cytoskeleton</location>
        <location evidence="1">Cilium axoneme</location>
    </subcellularLocation>
</comment>
<keyword evidence="2" id="KW-0963">Cytoplasm</keyword>
<organism evidence="10 11">
    <name type="scientific">Salarias fasciatus</name>
    <name type="common">Jewelled blenny</name>
    <name type="synonym">Blennius fasciatus</name>
    <dbReference type="NCBI Taxonomy" id="181472"/>
    <lineage>
        <taxon>Eukaryota</taxon>
        <taxon>Metazoa</taxon>
        <taxon>Chordata</taxon>
        <taxon>Craniata</taxon>
        <taxon>Vertebrata</taxon>
        <taxon>Euteleostomi</taxon>
        <taxon>Actinopterygii</taxon>
        <taxon>Neopterygii</taxon>
        <taxon>Teleostei</taxon>
        <taxon>Neoteleostei</taxon>
        <taxon>Acanthomorphata</taxon>
        <taxon>Ovalentaria</taxon>
        <taxon>Blenniimorphae</taxon>
        <taxon>Blenniiformes</taxon>
        <taxon>Blennioidei</taxon>
        <taxon>Blenniidae</taxon>
        <taxon>Salariinae</taxon>
        <taxon>Salarias</taxon>
    </lineage>
</organism>
<evidence type="ECO:0000256" key="4">
    <source>
        <dbReference type="ARBA" id="ARBA00022737"/>
    </source>
</evidence>
<comment type="similarity">
    <text evidence="8">Belongs to the CFAP43 family.</text>
</comment>
<evidence type="ECO:0000256" key="3">
    <source>
        <dbReference type="ARBA" id="ARBA00022574"/>
    </source>
</evidence>
<dbReference type="OMA" id="QTHTWIV"/>
<evidence type="ECO:0000256" key="8">
    <source>
        <dbReference type="ARBA" id="ARBA00023605"/>
    </source>
</evidence>
<evidence type="ECO:0000313" key="11">
    <source>
        <dbReference type="Proteomes" id="UP000472267"/>
    </source>
</evidence>
<evidence type="ECO:0000313" key="10">
    <source>
        <dbReference type="Ensembl" id="ENSSFAP00005050175.1"/>
    </source>
</evidence>
<evidence type="ECO:0000256" key="1">
    <source>
        <dbReference type="ARBA" id="ARBA00004430"/>
    </source>
</evidence>
<keyword evidence="4" id="KW-0677">Repeat</keyword>
<dbReference type="Proteomes" id="UP000472267">
    <property type="component" value="Chromosome 13"/>
</dbReference>
<protein>
    <recommendedName>
        <fullName evidence="9">Cilia- and flagella-associated protein 43</fullName>
    </recommendedName>
</protein>
<dbReference type="PANTHER" id="PTHR14885:SF1">
    <property type="entry name" value="CILIA- AND FLAGELLA-ASSOCIATED PROTEIN 43"/>
    <property type="match status" value="1"/>
</dbReference>
<evidence type="ECO:0000256" key="9">
    <source>
        <dbReference type="ARBA" id="ARBA00023662"/>
    </source>
</evidence>
<keyword evidence="7" id="KW-0966">Cell projection</keyword>
<dbReference type="SUPFAM" id="SSF50978">
    <property type="entry name" value="WD40 repeat-like"/>
    <property type="match status" value="1"/>
</dbReference>
<reference evidence="10" key="1">
    <citation type="submission" date="2019-06" db="EMBL/GenBank/DDBJ databases">
        <authorList>
            <consortium name="Wellcome Sanger Institute Data Sharing"/>
        </authorList>
    </citation>
    <scope>NUCLEOTIDE SEQUENCE [LARGE SCALE GENOMIC DNA]</scope>
</reference>
<dbReference type="InterPro" id="IPR036322">
    <property type="entry name" value="WD40_repeat_dom_sf"/>
</dbReference>
<evidence type="ECO:0000256" key="5">
    <source>
        <dbReference type="ARBA" id="ARBA00023054"/>
    </source>
</evidence>
<dbReference type="PANTHER" id="PTHR14885">
    <property type="entry name" value="CILIA- AND FLAGELLA-ASSOCIATED PROTEIN 43-RELATED"/>
    <property type="match status" value="1"/>
</dbReference>
<keyword evidence="5" id="KW-0175">Coiled coil</keyword>
<accession>A0A672JAU7</accession>
<evidence type="ECO:0000256" key="2">
    <source>
        <dbReference type="ARBA" id="ARBA00022490"/>
    </source>
</evidence>
<evidence type="ECO:0000256" key="6">
    <source>
        <dbReference type="ARBA" id="ARBA00023212"/>
    </source>
</evidence>
<keyword evidence="3" id="KW-0853">WD repeat</keyword>
<dbReference type="InParanoid" id="A0A672JAU7"/>
<dbReference type="AlphaFoldDB" id="A0A672JAU7"/>
<sequence length="276" mass="30052">CFIVAPYFDSKLKTITYHLLFPLLISLLLGTAQLDYTSLTLSDGGPYLGCCSSLPDYSITVWNWETAEPICTHPQAGRDVVSLVFNPLNWLQLCTLGTTSITVWNIEKSANVHLPAADGSFAESPTSVSQIVSKNLPHFASETPSSTNSGLKGEQAESMMFVSPMDLSNRVRLTPSAICWTATSKLYVGCTEGFLLLADPDSLSVSILFNSTSKQTCTLNINVFLQVTSMACCPIAHYIAVGTASGNILFIDLNEDQQPRVVYQIYLNHTAVDHLV</sequence>
<dbReference type="GO" id="GO:0005930">
    <property type="term" value="C:axoneme"/>
    <property type="evidence" value="ECO:0007669"/>
    <property type="project" value="UniProtKB-SubCell"/>
</dbReference>
<evidence type="ECO:0000256" key="7">
    <source>
        <dbReference type="ARBA" id="ARBA00023273"/>
    </source>
</evidence>
<keyword evidence="6" id="KW-0206">Cytoskeleton</keyword>
<keyword evidence="11" id="KW-1185">Reference proteome</keyword>
<name>A0A672JAU7_SALFA</name>
<dbReference type="InterPro" id="IPR015943">
    <property type="entry name" value="WD40/YVTN_repeat-like_dom_sf"/>
</dbReference>
<reference evidence="10" key="2">
    <citation type="submission" date="2025-08" db="UniProtKB">
        <authorList>
            <consortium name="Ensembl"/>
        </authorList>
    </citation>
    <scope>IDENTIFICATION</scope>
</reference>
<reference evidence="10" key="3">
    <citation type="submission" date="2025-09" db="UniProtKB">
        <authorList>
            <consortium name="Ensembl"/>
        </authorList>
    </citation>
    <scope>IDENTIFICATION</scope>
</reference>